<dbReference type="InterPro" id="IPR036188">
    <property type="entry name" value="FAD/NAD-bd_sf"/>
</dbReference>
<evidence type="ECO:0000256" key="4">
    <source>
        <dbReference type="ARBA" id="ARBA00022827"/>
    </source>
</evidence>
<proteinExistence type="inferred from homology"/>
<keyword evidence="3" id="KW-0285">Flavoprotein</keyword>
<dbReference type="InterPro" id="IPR023753">
    <property type="entry name" value="FAD/NAD-binding_dom"/>
</dbReference>
<dbReference type="PANTHER" id="PTHR43706:SF47">
    <property type="entry name" value="EXTERNAL NADH-UBIQUINONE OXIDOREDUCTASE 1, MITOCHONDRIAL-RELATED"/>
    <property type="match status" value="1"/>
</dbReference>
<evidence type="ECO:0000256" key="5">
    <source>
        <dbReference type="ARBA" id="ARBA00022946"/>
    </source>
</evidence>
<sequence length="500" mass="54955">MPGVACALKGMGTPRVLAIAAAAASTRFGSSSCSELVMAGKSAVTQRRSLSTGSGQSKKKVVVLGTGWGGFQVARSLDKSKYDVQIISPSNHFLFTPLLPSTTVGTLEFRCIQEPVRTIKGTHFLQAKAKSIDLNSKVIECQDIFKAAHRFSVSYDYLILAVGSKTNTFNTPGVAEREGKEVFFLKHLYHARQIRNRILECFERAAVPGISQEMRQRLLSFVVVGGGPTSCEFTAELFDFLKEDVSRWYPELQGHFKVTLVEAGPHLLGPFEASLREYVEKLFKSRNVDLRTGVSVTSVEIEDLDPAELVADSQHRHITTAVLKDGSRIPFGTMVWSAGLAPVKLVDNITPDVRKGPGGRIHIDDYCRIHGFRDVFALGDCAVCDKHPLPPIAQAAQQQGYYVAKLLNKHDGVPDEGGRGFRLFHMGSLASIGGWKGVMDMTKVGDPQGQQVKVGKLSGIASFAIYRAAYWGKQVSWANKILIPMHWFKAFCFGRDISRF</sequence>
<evidence type="ECO:0000256" key="2">
    <source>
        <dbReference type="ARBA" id="ARBA00012637"/>
    </source>
</evidence>
<dbReference type="GO" id="GO:0005739">
    <property type="term" value="C:mitochondrion"/>
    <property type="evidence" value="ECO:0007669"/>
    <property type="project" value="UniProtKB-ARBA"/>
</dbReference>
<feature type="domain" description="External alternative NADH-ubiquinone oxidoreductase-like C-terminal" evidence="11">
    <location>
        <begin position="425"/>
        <end position="496"/>
    </location>
</feature>
<dbReference type="Pfam" id="PF07992">
    <property type="entry name" value="Pyr_redox_2"/>
    <property type="match status" value="1"/>
</dbReference>
<comment type="catalytic activity">
    <reaction evidence="8">
        <text>a quinone + NADH + H(+) = a quinol + NAD(+)</text>
        <dbReference type="Rhea" id="RHEA:46160"/>
        <dbReference type="ChEBI" id="CHEBI:15378"/>
        <dbReference type="ChEBI" id="CHEBI:24646"/>
        <dbReference type="ChEBI" id="CHEBI:57540"/>
        <dbReference type="ChEBI" id="CHEBI:57945"/>
        <dbReference type="ChEBI" id="CHEBI:132124"/>
        <dbReference type="EC" id="1.6.5.9"/>
    </reaction>
</comment>
<keyword evidence="5" id="KW-0809">Transit peptide</keyword>
<keyword evidence="4" id="KW-0274">FAD</keyword>
<dbReference type="PANTHER" id="PTHR43706">
    <property type="entry name" value="NADH DEHYDROGENASE"/>
    <property type="match status" value="1"/>
</dbReference>
<dbReference type="EMBL" id="HBFX01012189">
    <property type="protein sequence ID" value="CAD8952711.1"/>
    <property type="molecule type" value="Transcribed_RNA"/>
</dbReference>
<evidence type="ECO:0000256" key="9">
    <source>
        <dbReference type="ARBA" id="ARBA00049010"/>
    </source>
</evidence>
<keyword evidence="6" id="KW-0560">Oxidoreductase</keyword>
<keyword evidence="7" id="KW-0520">NAD</keyword>
<evidence type="ECO:0000256" key="8">
    <source>
        <dbReference type="ARBA" id="ARBA00047599"/>
    </source>
</evidence>
<comment type="catalytic activity">
    <reaction evidence="9">
        <text>a ubiquinone + NADH + H(+) = a ubiquinol + NAD(+)</text>
        <dbReference type="Rhea" id="RHEA:23152"/>
        <dbReference type="Rhea" id="RHEA-COMP:9565"/>
        <dbReference type="Rhea" id="RHEA-COMP:9566"/>
        <dbReference type="ChEBI" id="CHEBI:15378"/>
        <dbReference type="ChEBI" id="CHEBI:16389"/>
        <dbReference type="ChEBI" id="CHEBI:17976"/>
        <dbReference type="ChEBI" id="CHEBI:57540"/>
        <dbReference type="ChEBI" id="CHEBI:57945"/>
    </reaction>
</comment>
<evidence type="ECO:0000256" key="1">
    <source>
        <dbReference type="ARBA" id="ARBA00005272"/>
    </source>
</evidence>
<evidence type="ECO:0000259" key="11">
    <source>
        <dbReference type="Pfam" id="PF22366"/>
    </source>
</evidence>
<dbReference type="InterPro" id="IPR045024">
    <property type="entry name" value="NDH-2"/>
</dbReference>
<evidence type="ECO:0000313" key="12">
    <source>
        <dbReference type="EMBL" id="CAD8952711.1"/>
    </source>
</evidence>
<protein>
    <recommendedName>
        <fullName evidence="2">NADH:ubiquinone reductase (non-electrogenic)</fullName>
        <ecNumber evidence="2">1.6.5.9</ecNumber>
    </recommendedName>
</protein>
<accession>A0A6U2FK17</accession>
<gene>
    <name evidence="12" type="ORF">HAND00432_LOCUS7247</name>
</gene>
<dbReference type="EC" id="1.6.5.9" evidence="2"/>
<evidence type="ECO:0000256" key="3">
    <source>
        <dbReference type="ARBA" id="ARBA00022630"/>
    </source>
</evidence>
<reference evidence="12" key="1">
    <citation type="submission" date="2021-01" db="EMBL/GenBank/DDBJ databases">
        <authorList>
            <person name="Corre E."/>
            <person name="Pelletier E."/>
            <person name="Niang G."/>
            <person name="Scheremetjew M."/>
            <person name="Finn R."/>
            <person name="Kale V."/>
            <person name="Holt S."/>
            <person name="Cochrane G."/>
            <person name="Meng A."/>
            <person name="Brown T."/>
            <person name="Cohen L."/>
        </authorList>
    </citation>
    <scope>NUCLEOTIDE SEQUENCE</scope>
    <source>
        <strain evidence="12">CCMP644</strain>
    </source>
</reference>
<dbReference type="AlphaFoldDB" id="A0A6U2FK17"/>
<dbReference type="SUPFAM" id="SSF51905">
    <property type="entry name" value="FAD/NAD(P)-binding domain"/>
    <property type="match status" value="1"/>
</dbReference>
<dbReference type="InterPro" id="IPR054585">
    <property type="entry name" value="NDH2-like_C"/>
</dbReference>
<dbReference type="PRINTS" id="PR00368">
    <property type="entry name" value="FADPNR"/>
</dbReference>
<dbReference type="GO" id="GO:0050136">
    <property type="term" value="F:NADH dehydrogenase (quinone) (non-electrogenic) activity"/>
    <property type="evidence" value="ECO:0007669"/>
    <property type="project" value="UniProtKB-EC"/>
</dbReference>
<comment type="similarity">
    <text evidence="1">Belongs to the NADH dehydrogenase family.</text>
</comment>
<evidence type="ECO:0000259" key="10">
    <source>
        <dbReference type="Pfam" id="PF07992"/>
    </source>
</evidence>
<evidence type="ECO:0000256" key="7">
    <source>
        <dbReference type="ARBA" id="ARBA00023027"/>
    </source>
</evidence>
<dbReference type="Gene3D" id="3.50.50.100">
    <property type="match status" value="1"/>
</dbReference>
<feature type="domain" description="FAD/NAD(P)-binding" evidence="10">
    <location>
        <begin position="59"/>
        <end position="400"/>
    </location>
</feature>
<evidence type="ECO:0000256" key="6">
    <source>
        <dbReference type="ARBA" id="ARBA00023002"/>
    </source>
</evidence>
<name>A0A6U2FK17_HEMAN</name>
<organism evidence="12">
    <name type="scientific">Hemiselmis andersenii</name>
    <name type="common">Cryptophyte alga</name>
    <dbReference type="NCBI Taxonomy" id="464988"/>
    <lineage>
        <taxon>Eukaryota</taxon>
        <taxon>Cryptophyceae</taxon>
        <taxon>Cryptomonadales</taxon>
        <taxon>Hemiselmidaceae</taxon>
        <taxon>Hemiselmis</taxon>
    </lineage>
</organism>
<dbReference type="Pfam" id="PF22366">
    <property type="entry name" value="NDH2_C"/>
    <property type="match status" value="1"/>
</dbReference>